<accession>A0ABQ1L3N1</accession>
<dbReference type="Proteomes" id="UP000645462">
    <property type="component" value="Unassembled WGS sequence"/>
</dbReference>
<evidence type="ECO:0000313" key="1">
    <source>
        <dbReference type="EMBL" id="GGC16682.1"/>
    </source>
</evidence>
<dbReference type="SUPFAM" id="SSF110849">
    <property type="entry name" value="ParB/Sulfiredoxin"/>
    <property type="match status" value="1"/>
</dbReference>
<gene>
    <name evidence="1" type="ORF">GCM10011363_36440</name>
</gene>
<organism evidence="1 2">
    <name type="scientific">Marivita lacus</name>
    <dbReference type="NCBI Taxonomy" id="1323742"/>
    <lineage>
        <taxon>Bacteria</taxon>
        <taxon>Pseudomonadati</taxon>
        <taxon>Pseudomonadota</taxon>
        <taxon>Alphaproteobacteria</taxon>
        <taxon>Rhodobacterales</taxon>
        <taxon>Roseobacteraceae</taxon>
        <taxon>Marivita</taxon>
    </lineage>
</organism>
<name>A0ABQ1L3N1_9RHOB</name>
<keyword evidence="2" id="KW-1185">Reference proteome</keyword>
<dbReference type="InterPro" id="IPR036086">
    <property type="entry name" value="ParB/Sulfiredoxin_sf"/>
</dbReference>
<protein>
    <recommendedName>
        <fullName evidence="3">ParB/Sulfiredoxin domain-containing protein</fullName>
    </recommendedName>
</protein>
<comment type="caution">
    <text evidence="1">The sequence shown here is derived from an EMBL/GenBank/DDBJ whole genome shotgun (WGS) entry which is preliminary data.</text>
</comment>
<dbReference type="EMBL" id="BMFC01000012">
    <property type="protein sequence ID" value="GGC16682.1"/>
    <property type="molecule type" value="Genomic_DNA"/>
</dbReference>
<proteinExistence type="predicted"/>
<evidence type="ECO:0008006" key="3">
    <source>
        <dbReference type="Google" id="ProtNLM"/>
    </source>
</evidence>
<reference evidence="2" key="1">
    <citation type="journal article" date="2019" name="Int. J. Syst. Evol. Microbiol.">
        <title>The Global Catalogue of Microorganisms (GCM) 10K type strain sequencing project: providing services to taxonomists for standard genome sequencing and annotation.</title>
        <authorList>
            <consortium name="The Broad Institute Genomics Platform"/>
            <consortium name="The Broad Institute Genome Sequencing Center for Infectious Disease"/>
            <person name="Wu L."/>
            <person name="Ma J."/>
        </authorList>
    </citation>
    <scope>NUCLEOTIDE SEQUENCE [LARGE SCALE GENOMIC DNA]</scope>
    <source>
        <strain evidence="2">CGMCC 1.12478</strain>
    </source>
</reference>
<sequence length="236" mass="27436">MSNLTTDESRFQPRQNGVQENHVAHLCDVLKRGEDFDRLSVWEDPQSKELIVADGHHRLEALQRERPDSKLEVDVFHCSYHVALEIPLADNRKNRLSLRYEEKANWAWKLNVEGERSKREVAKICGVSERTVANQRKTMKLLEETDQLLPDNWRDALRLAQGREKDEWTDEDRDAWREAAIAKADEAFGANLTELFRRWPDAAMELVERCAGPDAFADALDYLGWQKSDDDFVDPF</sequence>
<evidence type="ECO:0000313" key="2">
    <source>
        <dbReference type="Proteomes" id="UP000645462"/>
    </source>
</evidence>